<dbReference type="Proteomes" id="UP000321353">
    <property type="component" value="Chromosome"/>
</dbReference>
<feature type="transmembrane region" description="Helical" evidence="1">
    <location>
        <begin position="120"/>
        <end position="137"/>
    </location>
</feature>
<dbReference type="GO" id="GO:0009103">
    <property type="term" value="P:lipopolysaccharide biosynthetic process"/>
    <property type="evidence" value="ECO:0007669"/>
    <property type="project" value="TreeGrafter"/>
</dbReference>
<keyword evidence="1" id="KW-0812">Transmembrane</keyword>
<feature type="transmembrane region" description="Helical" evidence="1">
    <location>
        <begin position="246"/>
        <end position="267"/>
    </location>
</feature>
<feature type="transmembrane region" description="Helical" evidence="1">
    <location>
        <begin position="684"/>
        <end position="702"/>
    </location>
</feature>
<feature type="transmembrane region" description="Helical" evidence="1">
    <location>
        <begin position="519"/>
        <end position="538"/>
    </location>
</feature>
<dbReference type="KEGG" id="smam:Mal15_37230"/>
<feature type="domain" description="Acyltransferase 3" evidence="2">
    <location>
        <begin position="478"/>
        <end position="821"/>
    </location>
</feature>
<feature type="transmembrane region" description="Helical" evidence="1">
    <location>
        <begin position="57"/>
        <end position="74"/>
    </location>
</feature>
<reference evidence="4 5" key="1">
    <citation type="submission" date="2019-02" db="EMBL/GenBank/DDBJ databases">
        <title>Planctomycetal bacteria perform biofilm scaping via a novel small molecule.</title>
        <authorList>
            <person name="Jeske O."/>
            <person name="Boedeker C."/>
            <person name="Wiegand S."/>
            <person name="Breitling P."/>
            <person name="Kallscheuer N."/>
            <person name="Jogler M."/>
            <person name="Rohde M."/>
            <person name="Petersen J."/>
            <person name="Medema M.H."/>
            <person name="Surup F."/>
            <person name="Jogler C."/>
        </authorList>
    </citation>
    <scope>NUCLEOTIDE SEQUENCE [LARGE SCALE GENOMIC DNA]</scope>
    <source>
        <strain evidence="4 5">Mal15</strain>
    </source>
</reference>
<feature type="transmembrane region" description="Helical" evidence="1">
    <location>
        <begin position="482"/>
        <end position="499"/>
    </location>
</feature>
<feature type="transmembrane region" description="Helical" evidence="1">
    <location>
        <begin position="810"/>
        <end position="831"/>
    </location>
</feature>
<keyword evidence="1" id="KW-1133">Transmembrane helix</keyword>
<dbReference type="GO" id="GO:0016747">
    <property type="term" value="F:acyltransferase activity, transferring groups other than amino-acyl groups"/>
    <property type="evidence" value="ECO:0007669"/>
    <property type="project" value="InterPro"/>
</dbReference>
<dbReference type="InterPro" id="IPR002656">
    <property type="entry name" value="Acyl_transf_3_dom"/>
</dbReference>
<dbReference type="EMBL" id="CP036264">
    <property type="protein sequence ID" value="QEF99657.1"/>
    <property type="molecule type" value="Genomic_DNA"/>
</dbReference>
<feature type="transmembrane region" description="Helical" evidence="1">
    <location>
        <begin position="744"/>
        <end position="767"/>
    </location>
</feature>
<name>A0A5B9ML73_9BACT</name>
<feature type="domain" description="VanZ-like" evidence="3">
    <location>
        <begin position="27"/>
        <end position="134"/>
    </location>
</feature>
<dbReference type="Pfam" id="PF04892">
    <property type="entry name" value="VanZ"/>
    <property type="match status" value="1"/>
</dbReference>
<keyword evidence="4" id="KW-0808">Transferase</keyword>
<dbReference type="InterPro" id="IPR050879">
    <property type="entry name" value="Acyltransferase_3"/>
</dbReference>
<feature type="transmembrane region" description="Helical" evidence="1">
    <location>
        <begin position="311"/>
        <end position="332"/>
    </location>
</feature>
<feature type="transmembrane region" description="Helical" evidence="1">
    <location>
        <begin position="610"/>
        <end position="632"/>
    </location>
</feature>
<keyword evidence="4" id="KW-0012">Acyltransferase</keyword>
<dbReference type="PANTHER" id="PTHR23028">
    <property type="entry name" value="ACETYLTRANSFERASE"/>
    <property type="match status" value="1"/>
</dbReference>
<evidence type="ECO:0000259" key="2">
    <source>
        <dbReference type="Pfam" id="PF01757"/>
    </source>
</evidence>
<evidence type="ECO:0000259" key="3">
    <source>
        <dbReference type="Pfam" id="PF04892"/>
    </source>
</evidence>
<keyword evidence="1" id="KW-0472">Membrane</keyword>
<evidence type="ECO:0000313" key="4">
    <source>
        <dbReference type="EMBL" id="QEF99657.1"/>
    </source>
</evidence>
<dbReference type="EC" id="2.3.1.-" evidence="4"/>
<dbReference type="AlphaFoldDB" id="A0A5B9ML73"/>
<proteinExistence type="predicted"/>
<feature type="transmembrane region" description="Helical" evidence="1">
    <location>
        <begin position="558"/>
        <end position="579"/>
    </location>
</feature>
<keyword evidence="5" id="KW-1185">Reference proteome</keyword>
<feature type="transmembrane region" description="Helical" evidence="1">
    <location>
        <begin position="7"/>
        <end position="28"/>
    </location>
</feature>
<feature type="transmembrane region" description="Helical" evidence="1">
    <location>
        <begin position="714"/>
        <end position="732"/>
    </location>
</feature>
<feature type="transmembrane region" description="Helical" evidence="1">
    <location>
        <begin position="779"/>
        <end position="798"/>
    </location>
</feature>
<organism evidence="4 5">
    <name type="scientific">Stieleria maiorica</name>
    <dbReference type="NCBI Taxonomy" id="2795974"/>
    <lineage>
        <taxon>Bacteria</taxon>
        <taxon>Pseudomonadati</taxon>
        <taxon>Planctomycetota</taxon>
        <taxon>Planctomycetia</taxon>
        <taxon>Pirellulales</taxon>
        <taxon>Pirellulaceae</taxon>
        <taxon>Stieleria</taxon>
    </lineage>
</organism>
<dbReference type="PANTHER" id="PTHR23028:SF53">
    <property type="entry name" value="ACYL_TRANSF_3 DOMAIN-CONTAINING PROTEIN"/>
    <property type="match status" value="1"/>
</dbReference>
<feature type="transmembrane region" description="Helical" evidence="1">
    <location>
        <begin position="363"/>
        <end position="384"/>
    </location>
</feature>
<feature type="transmembrane region" description="Helical" evidence="1">
    <location>
        <begin position="273"/>
        <end position="290"/>
    </location>
</feature>
<dbReference type="InterPro" id="IPR006976">
    <property type="entry name" value="VanZ-like"/>
</dbReference>
<evidence type="ECO:0000313" key="5">
    <source>
        <dbReference type="Proteomes" id="UP000321353"/>
    </source>
</evidence>
<dbReference type="Pfam" id="PF01757">
    <property type="entry name" value="Acyl_transf_3"/>
    <property type="match status" value="1"/>
</dbReference>
<feature type="transmembrane region" description="Helical" evidence="1">
    <location>
        <begin position="158"/>
        <end position="180"/>
    </location>
</feature>
<feature type="transmembrane region" description="Helical" evidence="1">
    <location>
        <begin position="424"/>
        <end position="443"/>
    </location>
</feature>
<sequence length="845" mass="92187">MAEYRAAYRVFAVLAAISAAGMVIGSWAPFEFHAADFDVAWQQLLAPQSGRLSRSDFVANVLLGMPLGFCLLGATHRRKVRWETAVARVAFVLAISIAMSVVCELGQFWFGQRVPSRRDLIAQLIGTIGAIALWFGTGPRLSQILGRLQTAPSRHARFQSLVALVSAGVVVWSLMPFAVITSPVDLARKWAKGGIRFVPLISENASIPALIYQGVVSIGLGVPLGMWAGGWLISRFERPLSLATRALTALAIGFGIELLQVFIHGRVATATDALFVAAGVVIGLQLAVVYERHENQTSALAWEKKWISDPALWWFLATCYFVVIAAISWYPYQFTHDSDEIRTIVSDLKSNPFADYRGSNLRAIFNIARTAVLSSILGGLVGVGAKTIRHRTVQRLASIVAILVVVVAAGVIELGQAFEANHVGAGFGFCARLLGGVAGYLVARSVLGSSRRLQDTASQRRELSPRGVDPAAKAEYLPGMDGLRAIACLAVFGVHWQQLTGVDGNVGPFDVGLLLTNGNTGVAVFMILSGMLLSVPVLRSARRGWSDLSLKQFFWKRVGRILPIYWCCLVGIAVLGGYYTHPKHVADVMLHAGFMHNFFSQTLYSISAPFWALAPIIQFYFLFVLIIAFLRAINRPTGIVLVATFVVLGVVSQAIVTACTFVEPSDQWSADWLGANAKCLQHSLPAHLMIFTLGVVAAWIHVRKTATASYIADVLVVCCGLCVLLFSATQWLKPLYLPGGRYGFPWIPAALAILVVAVPRGVWAARVLEAFPLRRLGRVSYGFYLMHLPIMKGIILGFHRTSVNVVEFPLAFAMLAILVAYVASELAYHWIELPTRKRLLSSMRQ</sequence>
<feature type="transmembrane region" description="Helical" evidence="1">
    <location>
        <begin position="86"/>
        <end position="108"/>
    </location>
</feature>
<feature type="transmembrane region" description="Helical" evidence="1">
    <location>
        <begin position="396"/>
        <end position="418"/>
    </location>
</feature>
<feature type="transmembrane region" description="Helical" evidence="1">
    <location>
        <begin position="639"/>
        <end position="664"/>
    </location>
</feature>
<evidence type="ECO:0000256" key="1">
    <source>
        <dbReference type="SAM" id="Phobius"/>
    </source>
</evidence>
<accession>A0A5B9ML73</accession>
<dbReference type="GO" id="GO:0016020">
    <property type="term" value="C:membrane"/>
    <property type="evidence" value="ECO:0007669"/>
    <property type="project" value="TreeGrafter"/>
</dbReference>
<feature type="transmembrane region" description="Helical" evidence="1">
    <location>
        <begin position="210"/>
        <end position="234"/>
    </location>
</feature>
<protein>
    <submittedName>
        <fullName evidence="4">O-acetyltransferase OatA</fullName>
        <ecNumber evidence="4">2.3.1.-</ecNumber>
    </submittedName>
</protein>
<gene>
    <name evidence="4" type="primary">oatA_1</name>
    <name evidence="4" type="ORF">Mal15_37230</name>
</gene>